<accession>A0A061QK96</accession>
<reference evidence="1" key="1">
    <citation type="submission" date="2014-05" db="EMBL/GenBank/DDBJ databases">
        <title>The transcriptome of the halophilic microalga Tetraselmis sp. GSL018 isolated from the Great Salt Lake, Utah.</title>
        <authorList>
            <person name="Jinkerson R.E."/>
            <person name="D'Adamo S."/>
            <person name="Posewitz M.C."/>
        </authorList>
    </citation>
    <scope>NUCLEOTIDE SEQUENCE</scope>
    <source>
        <strain evidence="1">GSL018</strain>
    </source>
</reference>
<proteinExistence type="predicted"/>
<feature type="non-terminal residue" evidence="1">
    <location>
        <position position="1"/>
    </location>
</feature>
<dbReference type="EMBL" id="GBEZ01026119">
    <property type="protein sequence ID" value="JAC61047.1"/>
    <property type="molecule type" value="Transcribed_RNA"/>
</dbReference>
<gene>
    <name evidence="1" type="ORF">TSPGSL018_27292</name>
</gene>
<protein>
    <submittedName>
        <fullName evidence="1">Uncharacterized protein</fullName>
    </submittedName>
</protein>
<evidence type="ECO:0000313" key="1">
    <source>
        <dbReference type="EMBL" id="JAC61047.1"/>
    </source>
</evidence>
<dbReference type="AlphaFoldDB" id="A0A061QK96"/>
<sequence>HDRYEGPEVCARASKLQYHPIRSPIAGFGWMRHLTGNSGTGRGVFDSAKEVGSANARAHANRPSCIRRRRCVWWGRYVSVNLCPNPEGRGPVGCS</sequence>
<name>A0A061QK96_9CHLO</name>
<organism evidence="1">
    <name type="scientific">Tetraselmis sp. GSL018</name>
    <dbReference type="NCBI Taxonomy" id="582737"/>
    <lineage>
        <taxon>Eukaryota</taxon>
        <taxon>Viridiplantae</taxon>
        <taxon>Chlorophyta</taxon>
        <taxon>core chlorophytes</taxon>
        <taxon>Chlorodendrophyceae</taxon>
        <taxon>Chlorodendrales</taxon>
        <taxon>Chlorodendraceae</taxon>
        <taxon>Tetraselmis</taxon>
    </lineage>
</organism>
<feature type="non-terminal residue" evidence="1">
    <location>
        <position position="95"/>
    </location>
</feature>